<dbReference type="GO" id="GO:0003677">
    <property type="term" value="F:DNA binding"/>
    <property type="evidence" value="ECO:0007669"/>
    <property type="project" value="InterPro"/>
</dbReference>
<dbReference type="AlphaFoldDB" id="A0A345ILI0"/>
<dbReference type="SUPFAM" id="SSF50118">
    <property type="entry name" value="Cell growth inhibitor/plasmid maintenance toxic component"/>
    <property type="match status" value="1"/>
</dbReference>
<dbReference type="PANTHER" id="PTHR33988:SF1">
    <property type="entry name" value="ENDORIBONUCLEASE MAZF7-RELATED"/>
    <property type="match status" value="1"/>
</dbReference>
<dbReference type="Pfam" id="PF02452">
    <property type="entry name" value="PemK_toxin"/>
    <property type="match status" value="1"/>
</dbReference>
<dbReference type="Gene3D" id="2.30.30.110">
    <property type="match status" value="1"/>
</dbReference>
<organism evidence="2 3">
    <name type="scientific">Deinococcus wulumuqiensis</name>
    <dbReference type="NCBI Taxonomy" id="980427"/>
    <lineage>
        <taxon>Bacteria</taxon>
        <taxon>Thermotogati</taxon>
        <taxon>Deinococcota</taxon>
        <taxon>Deinococci</taxon>
        <taxon>Deinococcales</taxon>
        <taxon>Deinococcaceae</taxon>
        <taxon>Deinococcus</taxon>
    </lineage>
</organism>
<gene>
    <name evidence="2" type="ORF">DVJ83_15355</name>
</gene>
<protein>
    <recommendedName>
        <fullName evidence="1">mRNA interferase</fullName>
        <ecNumber evidence="1">3.1.-.-</ecNumber>
    </recommendedName>
</protein>
<keyword evidence="1" id="KW-0255">Endonuclease</keyword>
<sequence>MSPRLIRRGDILLTDFSPALAGEANFTRPAVVMTNNIANAESPAIVVIPLTSNLERVYPFELLIPNERSGLDRDSKAQTQFIRHVSTARIRKPLGYLPEDLMGELERRLKTHLALET</sequence>
<dbReference type="EC" id="3.1.-.-" evidence="1"/>
<dbReference type="GO" id="GO:0016075">
    <property type="term" value="P:rRNA catabolic process"/>
    <property type="evidence" value="ECO:0007669"/>
    <property type="project" value="TreeGrafter"/>
</dbReference>
<name>A0A345ILI0_9DEIO</name>
<dbReference type="GO" id="GO:0006402">
    <property type="term" value="P:mRNA catabolic process"/>
    <property type="evidence" value="ECO:0007669"/>
    <property type="project" value="TreeGrafter"/>
</dbReference>
<keyword evidence="1" id="KW-0378">Hydrolase</keyword>
<reference evidence="2 3" key="1">
    <citation type="submission" date="2018-07" db="EMBL/GenBank/DDBJ databases">
        <title>Complete Genome and Methylome Analysis of Deinococcus wulumuqiensis NEB 479.</title>
        <authorList>
            <person name="Fomenkov A."/>
            <person name="Luyten Y."/>
            <person name="Vincze T."/>
            <person name="Anton B.P."/>
            <person name="Clark T."/>
            <person name="Roberts R.J."/>
            <person name="Morgan R.D."/>
        </authorList>
    </citation>
    <scope>NUCLEOTIDE SEQUENCE [LARGE SCALE GENOMIC DNA]</scope>
    <source>
        <strain evidence="2 3">NEB 479</strain>
        <plasmid evidence="3">Plasmid pdrdiv</plasmid>
    </source>
</reference>
<dbReference type="RefSeq" id="WP_114673211.1">
    <property type="nucleotide sequence ID" value="NZ_CP031162.1"/>
</dbReference>
<comment type="similarity">
    <text evidence="1">Belongs to the PemK/MazF family.</text>
</comment>
<comment type="function">
    <text evidence="1">Toxic component of a type II toxin-antitoxin (TA) system.</text>
</comment>
<dbReference type="GO" id="GO:0016787">
    <property type="term" value="F:hydrolase activity"/>
    <property type="evidence" value="ECO:0007669"/>
    <property type="project" value="UniProtKB-KW"/>
</dbReference>
<geneLocation type="plasmid" evidence="3">
    <name>pdrdiv</name>
</geneLocation>
<keyword evidence="2" id="KW-0614">Plasmid</keyword>
<keyword evidence="1" id="KW-0540">Nuclease</keyword>
<dbReference type="PANTHER" id="PTHR33988">
    <property type="entry name" value="ENDORIBONUCLEASE MAZF-RELATED"/>
    <property type="match status" value="1"/>
</dbReference>
<evidence type="ECO:0000313" key="2">
    <source>
        <dbReference type="EMBL" id="AXH00553.1"/>
    </source>
</evidence>
<dbReference type="Proteomes" id="UP000253744">
    <property type="component" value="Plasmid pDrdIV"/>
</dbReference>
<proteinExistence type="inferred from homology"/>
<dbReference type="InterPro" id="IPR011067">
    <property type="entry name" value="Plasmid_toxin/cell-grow_inhib"/>
</dbReference>
<dbReference type="PIRSF" id="PIRSF033490">
    <property type="entry name" value="MazF"/>
    <property type="match status" value="1"/>
</dbReference>
<evidence type="ECO:0000256" key="1">
    <source>
        <dbReference type="PIRNR" id="PIRNR033490"/>
    </source>
</evidence>
<accession>A0A345ILI0</accession>
<evidence type="ECO:0000313" key="3">
    <source>
        <dbReference type="Proteomes" id="UP000253744"/>
    </source>
</evidence>
<dbReference type="GO" id="GO:0004521">
    <property type="term" value="F:RNA endonuclease activity"/>
    <property type="evidence" value="ECO:0007669"/>
    <property type="project" value="TreeGrafter"/>
</dbReference>
<dbReference type="KEGG" id="dwu:DVJ83_15355"/>
<dbReference type="EMBL" id="CP031162">
    <property type="protein sequence ID" value="AXH00553.1"/>
    <property type="molecule type" value="Genomic_DNA"/>
</dbReference>
<dbReference type="InterPro" id="IPR003477">
    <property type="entry name" value="PemK-like"/>
</dbReference>